<feature type="compositionally biased region" description="Polar residues" evidence="1">
    <location>
        <begin position="115"/>
        <end position="125"/>
    </location>
</feature>
<feature type="compositionally biased region" description="Polar residues" evidence="1">
    <location>
        <begin position="340"/>
        <end position="360"/>
    </location>
</feature>
<feature type="chain" id="PRO_5042160751" evidence="2">
    <location>
        <begin position="22"/>
        <end position="387"/>
    </location>
</feature>
<feature type="signal peptide" evidence="2">
    <location>
        <begin position="1"/>
        <end position="21"/>
    </location>
</feature>
<organism evidence="3 4">
    <name type="scientific">Ridgeia piscesae</name>
    <name type="common">Tubeworm</name>
    <dbReference type="NCBI Taxonomy" id="27915"/>
    <lineage>
        <taxon>Eukaryota</taxon>
        <taxon>Metazoa</taxon>
        <taxon>Spiralia</taxon>
        <taxon>Lophotrochozoa</taxon>
        <taxon>Annelida</taxon>
        <taxon>Polychaeta</taxon>
        <taxon>Sedentaria</taxon>
        <taxon>Canalipalpata</taxon>
        <taxon>Sabellida</taxon>
        <taxon>Siboglinidae</taxon>
        <taxon>Ridgeia</taxon>
    </lineage>
</organism>
<gene>
    <name evidence="3" type="ORF">NP493_42g07036</name>
</gene>
<evidence type="ECO:0000256" key="2">
    <source>
        <dbReference type="SAM" id="SignalP"/>
    </source>
</evidence>
<name>A0AAD9UJV4_RIDPI</name>
<dbReference type="Proteomes" id="UP001209878">
    <property type="component" value="Unassembled WGS sequence"/>
</dbReference>
<feature type="compositionally biased region" description="Polar residues" evidence="1">
    <location>
        <begin position="151"/>
        <end position="161"/>
    </location>
</feature>
<feature type="region of interest" description="Disordered" evidence="1">
    <location>
        <begin position="191"/>
        <end position="264"/>
    </location>
</feature>
<dbReference type="EMBL" id="JAODUO010000042">
    <property type="protein sequence ID" value="KAK2191937.1"/>
    <property type="molecule type" value="Genomic_DNA"/>
</dbReference>
<feature type="region of interest" description="Disordered" evidence="1">
    <location>
        <begin position="115"/>
        <end position="161"/>
    </location>
</feature>
<feature type="compositionally biased region" description="Low complexity" evidence="1">
    <location>
        <begin position="235"/>
        <end position="264"/>
    </location>
</feature>
<dbReference type="AlphaFoldDB" id="A0AAD9UJV4"/>
<evidence type="ECO:0000256" key="1">
    <source>
        <dbReference type="SAM" id="MobiDB-lite"/>
    </source>
</evidence>
<feature type="compositionally biased region" description="Polar residues" evidence="1">
    <location>
        <begin position="191"/>
        <end position="223"/>
    </location>
</feature>
<keyword evidence="2" id="KW-0732">Signal</keyword>
<feature type="compositionally biased region" description="Low complexity" evidence="1">
    <location>
        <begin position="135"/>
        <end position="150"/>
    </location>
</feature>
<keyword evidence="4" id="KW-1185">Reference proteome</keyword>
<protein>
    <submittedName>
        <fullName evidence="3">Uncharacterized protein</fullName>
    </submittedName>
</protein>
<reference evidence="3" key="1">
    <citation type="journal article" date="2023" name="Mol. Biol. Evol.">
        <title>Third-Generation Sequencing Reveals the Adaptive Role of the Epigenome in Three Deep-Sea Polychaetes.</title>
        <authorList>
            <person name="Perez M."/>
            <person name="Aroh O."/>
            <person name="Sun Y."/>
            <person name="Lan Y."/>
            <person name="Juniper S.K."/>
            <person name="Young C.R."/>
            <person name="Angers B."/>
            <person name="Qian P.Y."/>
        </authorList>
    </citation>
    <scope>NUCLEOTIDE SEQUENCE</scope>
    <source>
        <strain evidence="3">R07B-5</strain>
    </source>
</reference>
<evidence type="ECO:0000313" key="3">
    <source>
        <dbReference type="EMBL" id="KAK2191937.1"/>
    </source>
</evidence>
<comment type="caution">
    <text evidence="3">The sequence shown here is derived from an EMBL/GenBank/DDBJ whole genome shotgun (WGS) entry which is preliminary data.</text>
</comment>
<feature type="region of interest" description="Disordered" evidence="1">
    <location>
        <begin position="340"/>
        <end position="365"/>
    </location>
</feature>
<proteinExistence type="predicted"/>
<evidence type="ECO:0000313" key="4">
    <source>
        <dbReference type="Proteomes" id="UP001209878"/>
    </source>
</evidence>
<sequence>MNAFLCCLRLILLQKCAFIQGGGGVGCLSVATEREEVGPNTAPATMPILKILLSKKRHVTFWSNNPTMSAGFQPLPMLPPKSHIMDNNNYHHHSHPSLSVSQHIPKSPKLIHNSNPTTSAASVNYSMLPPPVPIPGHMSGQHSHQQHSPSLVNTHNTTGSYHRPYQAQQNVFQFSDVHFGMHDSEKMANLAHSTPNQSPINLSQYNKTNTNHNESKASVTMVSMPSERGPDPMLVVSSSYQDVQSSPPSSSSPASSSHSLSSVQVVRLQTPDTMLSAINYNENEMLHDNSFDVPGMDENLLNTMPAATTLNPTTSSAFDLFDSGNIPDYSMDGQQDLQLSPQSFTDPSNSFGLSESSTGLSLDGQRSPAGKAHCFDLFACVVTSLHH</sequence>
<accession>A0AAD9UJV4</accession>